<comment type="caution">
    <text evidence="1">The sequence shown here is derived from an EMBL/GenBank/DDBJ whole genome shotgun (WGS) entry which is preliminary data.</text>
</comment>
<sequence length="25" mass="2588">LDATLVASYAAVRRRLRDIAGTGAA</sequence>
<dbReference type="AlphaFoldDB" id="A0A399SKD9"/>
<evidence type="ECO:0000313" key="2">
    <source>
        <dbReference type="Proteomes" id="UP000266634"/>
    </source>
</evidence>
<dbReference type="Proteomes" id="UP000266634">
    <property type="component" value="Unassembled WGS sequence"/>
</dbReference>
<organism evidence="1 2">
    <name type="scientific">Clavibacter michiganensis subsp. insidiosus</name>
    <dbReference type="NCBI Taxonomy" id="33014"/>
    <lineage>
        <taxon>Bacteria</taxon>
        <taxon>Bacillati</taxon>
        <taxon>Actinomycetota</taxon>
        <taxon>Actinomycetes</taxon>
        <taxon>Micrococcales</taxon>
        <taxon>Microbacteriaceae</taxon>
        <taxon>Clavibacter</taxon>
    </lineage>
</organism>
<feature type="non-terminal residue" evidence="1">
    <location>
        <position position="1"/>
    </location>
</feature>
<evidence type="ECO:0000313" key="1">
    <source>
        <dbReference type="EMBL" id="RIJ43688.1"/>
    </source>
</evidence>
<protein>
    <submittedName>
        <fullName evidence="1">TetR family transcriptional regulator</fullName>
    </submittedName>
</protein>
<proteinExistence type="predicted"/>
<name>A0A399SKD9_9MICO</name>
<dbReference type="EMBL" id="QWEA01000149">
    <property type="protein sequence ID" value="RIJ43688.1"/>
    <property type="molecule type" value="Genomic_DNA"/>
</dbReference>
<accession>A0A399SKD9</accession>
<reference evidence="1 2" key="1">
    <citation type="submission" date="2018-08" db="EMBL/GenBank/DDBJ databases">
        <title>Genome Sequence of Clavibacter michiganensis Subspecies type strains, and the Atypical Peach-Colored Strains Isolated from Tomato.</title>
        <authorList>
            <person name="Osdaghi E."/>
            <person name="Portier P."/>
            <person name="Briand M."/>
            <person name="Jacques M.-A."/>
        </authorList>
    </citation>
    <scope>NUCLEOTIDE SEQUENCE [LARGE SCALE GENOMIC DNA]</scope>
    <source>
        <strain evidence="1 2">CFBP 6488</strain>
    </source>
</reference>
<gene>
    <name evidence="1" type="ORF">DZF93_05655</name>
</gene>